<dbReference type="Proteomes" id="UP000265618">
    <property type="component" value="Unassembled WGS sequence"/>
</dbReference>
<gene>
    <name evidence="1" type="ORF">KIPB_016784</name>
</gene>
<reference evidence="1 2" key="1">
    <citation type="journal article" date="2018" name="PLoS ONE">
        <title>The draft genome of Kipferlia bialata reveals reductive genome evolution in fornicate parasites.</title>
        <authorList>
            <person name="Tanifuji G."/>
            <person name="Takabayashi S."/>
            <person name="Kume K."/>
            <person name="Takagi M."/>
            <person name="Nakayama T."/>
            <person name="Kamikawa R."/>
            <person name="Inagaki Y."/>
            <person name="Hashimoto T."/>
        </authorList>
    </citation>
    <scope>NUCLEOTIDE SEQUENCE [LARGE SCALE GENOMIC DNA]</scope>
    <source>
        <strain evidence="1">NY0173</strain>
    </source>
</reference>
<dbReference type="AlphaFoldDB" id="A0A9K3GSJ8"/>
<accession>A0A9K3GSJ8</accession>
<proteinExistence type="predicted"/>
<name>A0A9K3GSJ8_9EUKA</name>
<organism evidence="1 2">
    <name type="scientific">Kipferlia bialata</name>
    <dbReference type="NCBI Taxonomy" id="797122"/>
    <lineage>
        <taxon>Eukaryota</taxon>
        <taxon>Metamonada</taxon>
        <taxon>Carpediemonas-like organisms</taxon>
        <taxon>Kipferlia</taxon>
    </lineage>
</organism>
<evidence type="ECO:0000313" key="1">
    <source>
        <dbReference type="EMBL" id="GIQ92801.1"/>
    </source>
</evidence>
<sequence length="32" mass="3577">LNTVNKRLALVRSADYRDVIRGTTGLSKVTKM</sequence>
<evidence type="ECO:0000313" key="2">
    <source>
        <dbReference type="Proteomes" id="UP000265618"/>
    </source>
</evidence>
<protein>
    <submittedName>
        <fullName evidence="1">Uncharacterized protein</fullName>
    </submittedName>
</protein>
<keyword evidence="2" id="KW-1185">Reference proteome</keyword>
<feature type="non-terminal residue" evidence="1">
    <location>
        <position position="1"/>
    </location>
</feature>
<comment type="caution">
    <text evidence="1">The sequence shown here is derived from an EMBL/GenBank/DDBJ whole genome shotgun (WGS) entry which is preliminary data.</text>
</comment>
<dbReference type="EMBL" id="BDIP01010591">
    <property type="protein sequence ID" value="GIQ92801.1"/>
    <property type="molecule type" value="Genomic_DNA"/>
</dbReference>